<accession>A0A139SIF8</accession>
<dbReference type="OrthoDB" id="9806643at2"/>
<reference evidence="6 7" key="1">
    <citation type="submission" date="2016-02" db="EMBL/GenBank/DDBJ databases">
        <authorList>
            <person name="Wen L."/>
            <person name="He K."/>
            <person name="Yang H."/>
        </authorList>
    </citation>
    <scope>NUCLEOTIDE SEQUENCE [LARGE SCALE GENOMIC DNA]</scope>
    <source>
        <strain evidence="6 7">CV58</strain>
    </source>
</reference>
<dbReference type="PIRSF" id="PIRSF004505">
    <property type="entry name" value="MT_bac"/>
    <property type="match status" value="1"/>
</dbReference>
<dbReference type="Pfam" id="PF02590">
    <property type="entry name" value="SPOUT_MTase"/>
    <property type="match status" value="1"/>
</dbReference>
<feature type="binding site" evidence="5">
    <location>
        <begin position="123"/>
        <end position="128"/>
    </location>
    <ligand>
        <name>S-adenosyl-L-methionine</name>
        <dbReference type="ChEBI" id="CHEBI:59789"/>
    </ligand>
</feature>
<dbReference type="HAMAP" id="MF_00658">
    <property type="entry name" value="23SrRNA_methyltr_H"/>
    <property type="match status" value="1"/>
</dbReference>
<feature type="binding site" evidence="5">
    <location>
        <position position="73"/>
    </location>
    <ligand>
        <name>S-adenosyl-L-methionine</name>
        <dbReference type="ChEBI" id="CHEBI:59789"/>
    </ligand>
</feature>
<dbReference type="GO" id="GO:0005737">
    <property type="term" value="C:cytoplasm"/>
    <property type="evidence" value="ECO:0007669"/>
    <property type="project" value="UniProtKB-SubCell"/>
</dbReference>
<organism evidence="6 7">
    <name type="scientific">Ventosimonas gracilis</name>
    <dbReference type="NCBI Taxonomy" id="1680762"/>
    <lineage>
        <taxon>Bacteria</taxon>
        <taxon>Pseudomonadati</taxon>
        <taxon>Pseudomonadota</taxon>
        <taxon>Gammaproteobacteria</taxon>
        <taxon>Pseudomonadales</taxon>
        <taxon>Ventosimonadaceae</taxon>
        <taxon>Ventosimonas</taxon>
    </lineage>
</organism>
<dbReference type="Gene3D" id="3.40.1280.10">
    <property type="match status" value="1"/>
</dbReference>
<dbReference type="EC" id="2.1.1.177" evidence="5"/>
<sequence length="155" mass="17456">MLLRVIAVGSKMPVWVEQGFAEYAKRMPAEFSLQLVEIPLGTRSKNADIARLMQKEGQQMLSKMAAGEKRITLEVQGASWSTEQLAQNLQSWREQTRVVNFLIGGPEGLAGEVCARSDARWSLSKLTLAHPLVRIVLAEQLYRAWTRIAGHPYHR</sequence>
<comment type="function">
    <text evidence="5">Specifically methylates the pseudouridine at position 1915 (m3Psi1915) in 23S rRNA.</text>
</comment>
<dbReference type="NCBIfam" id="TIGR00246">
    <property type="entry name" value="tRNA_RlmH_YbeA"/>
    <property type="match status" value="1"/>
</dbReference>
<dbReference type="NCBIfam" id="NF000986">
    <property type="entry name" value="PRK00103.1-4"/>
    <property type="match status" value="1"/>
</dbReference>
<gene>
    <name evidence="5" type="primary">rlmH</name>
    <name evidence="6" type="ORF">AXE65_07650</name>
</gene>
<dbReference type="GO" id="GO:0070038">
    <property type="term" value="F:rRNA (pseudouridine-N3-)-methyltransferase activity"/>
    <property type="evidence" value="ECO:0007669"/>
    <property type="project" value="UniProtKB-UniRule"/>
</dbReference>
<evidence type="ECO:0000256" key="5">
    <source>
        <dbReference type="HAMAP-Rule" id="MF_00658"/>
    </source>
</evidence>
<keyword evidence="1 5" id="KW-0489">Methyltransferase</keyword>
<comment type="similarity">
    <text evidence="4 5">Belongs to the RNA methyltransferase RlmH family.</text>
</comment>
<dbReference type="AlphaFoldDB" id="A0A139SIF8"/>
<evidence type="ECO:0000256" key="3">
    <source>
        <dbReference type="ARBA" id="ARBA00022691"/>
    </source>
</evidence>
<keyword evidence="5" id="KW-0963">Cytoplasm</keyword>
<keyword evidence="7" id="KW-1185">Reference proteome</keyword>
<dbReference type="PANTHER" id="PTHR33603:SF1">
    <property type="entry name" value="RIBOSOMAL RNA LARGE SUBUNIT METHYLTRANSFERASE H"/>
    <property type="match status" value="1"/>
</dbReference>
<dbReference type="InterPro" id="IPR003742">
    <property type="entry name" value="RlmH-like"/>
</dbReference>
<evidence type="ECO:0000313" key="6">
    <source>
        <dbReference type="EMBL" id="KXU34270.1"/>
    </source>
</evidence>
<protein>
    <recommendedName>
        <fullName evidence="5">Ribosomal RNA large subunit methyltransferase H</fullName>
        <ecNumber evidence="5">2.1.1.177</ecNumber>
    </recommendedName>
    <alternativeName>
        <fullName evidence="5">23S rRNA (pseudouridine1915-N3)-methyltransferase</fullName>
    </alternativeName>
    <alternativeName>
        <fullName evidence="5">23S rRNA m3Psi1915 methyltransferase</fullName>
    </alternativeName>
    <alternativeName>
        <fullName evidence="5">rRNA (pseudouridine-N3-)-methyltransferase RlmH</fullName>
    </alternativeName>
</protein>
<proteinExistence type="inferred from homology"/>
<dbReference type="CDD" id="cd18081">
    <property type="entry name" value="RlmH-like"/>
    <property type="match status" value="1"/>
</dbReference>
<dbReference type="Proteomes" id="UP000072660">
    <property type="component" value="Unassembled WGS sequence"/>
</dbReference>
<name>A0A139SIF8_9GAMM</name>
<evidence type="ECO:0000313" key="7">
    <source>
        <dbReference type="Proteomes" id="UP000072660"/>
    </source>
</evidence>
<evidence type="ECO:0000256" key="2">
    <source>
        <dbReference type="ARBA" id="ARBA00022679"/>
    </source>
</evidence>
<dbReference type="SUPFAM" id="SSF75217">
    <property type="entry name" value="alpha/beta knot"/>
    <property type="match status" value="1"/>
</dbReference>
<dbReference type="InterPro" id="IPR029028">
    <property type="entry name" value="Alpha/beta_knot_MTases"/>
</dbReference>
<keyword evidence="2 5" id="KW-0808">Transferase</keyword>
<comment type="subunit">
    <text evidence="5">Homodimer.</text>
</comment>
<evidence type="ECO:0000256" key="1">
    <source>
        <dbReference type="ARBA" id="ARBA00022603"/>
    </source>
</evidence>
<evidence type="ECO:0000256" key="4">
    <source>
        <dbReference type="ARBA" id="ARBA00038303"/>
    </source>
</evidence>
<keyword evidence="3 5" id="KW-0949">S-adenosyl-L-methionine</keyword>
<dbReference type="PANTHER" id="PTHR33603">
    <property type="entry name" value="METHYLTRANSFERASE"/>
    <property type="match status" value="1"/>
</dbReference>
<keyword evidence="5" id="KW-0698">rRNA processing</keyword>
<dbReference type="RefSeq" id="WP_068393212.1">
    <property type="nucleotide sequence ID" value="NZ_LSZO01000217.1"/>
</dbReference>
<comment type="catalytic activity">
    <reaction evidence="5">
        <text>pseudouridine(1915) in 23S rRNA + S-adenosyl-L-methionine = N(3)-methylpseudouridine(1915) in 23S rRNA + S-adenosyl-L-homocysteine + H(+)</text>
        <dbReference type="Rhea" id="RHEA:42752"/>
        <dbReference type="Rhea" id="RHEA-COMP:10221"/>
        <dbReference type="Rhea" id="RHEA-COMP:10222"/>
        <dbReference type="ChEBI" id="CHEBI:15378"/>
        <dbReference type="ChEBI" id="CHEBI:57856"/>
        <dbReference type="ChEBI" id="CHEBI:59789"/>
        <dbReference type="ChEBI" id="CHEBI:65314"/>
        <dbReference type="ChEBI" id="CHEBI:74486"/>
        <dbReference type="EC" id="2.1.1.177"/>
    </reaction>
</comment>
<comment type="caution">
    <text evidence="6">The sequence shown here is derived from an EMBL/GenBank/DDBJ whole genome shotgun (WGS) entry which is preliminary data.</text>
</comment>
<comment type="subcellular location">
    <subcellularLocation>
        <location evidence="5">Cytoplasm</location>
    </subcellularLocation>
</comment>
<feature type="binding site" evidence="5">
    <location>
        <position position="104"/>
    </location>
    <ligand>
        <name>S-adenosyl-L-methionine</name>
        <dbReference type="ChEBI" id="CHEBI:59789"/>
    </ligand>
</feature>
<dbReference type="EMBL" id="LSZO01000217">
    <property type="protein sequence ID" value="KXU34270.1"/>
    <property type="molecule type" value="Genomic_DNA"/>
</dbReference>
<dbReference type="InterPro" id="IPR029026">
    <property type="entry name" value="tRNA_m1G_MTases_N"/>
</dbReference>